<evidence type="ECO:0000259" key="4">
    <source>
        <dbReference type="PROSITE" id="PS50090"/>
    </source>
</evidence>
<dbReference type="VEuPathDB" id="MicrosporidiaDB:AEWR_111690"/>
<dbReference type="InterPro" id="IPR050560">
    <property type="entry name" value="MYB_TF"/>
</dbReference>
<evidence type="ECO:0000259" key="5">
    <source>
        <dbReference type="PROSITE" id="PS51294"/>
    </source>
</evidence>
<dbReference type="VEuPathDB" id="MicrosporidiaDB:ECU11_1690"/>
<feature type="domain" description="HTH myb-type" evidence="5">
    <location>
        <begin position="15"/>
        <end position="70"/>
    </location>
</feature>
<dbReference type="InterPro" id="IPR001005">
    <property type="entry name" value="SANT/Myb"/>
</dbReference>
<keyword evidence="1" id="KW-0677">Repeat</keyword>
<dbReference type="FunFam" id="1.10.10.60:FF:000010">
    <property type="entry name" value="Transcriptional activator Myb isoform A"/>
    <property type="match status" value="1"/>
</dbReference>
<dbReference type="OMA" id="RIEGRNP"/>
<feature type="compositionally biased region" description="Low complexity" evidence="3">
    <location>
        <begin position="150"/>
        <end position="161"/>
    </location>
</feature>
<dbReference type="PANTHER" id="PTHR45614:SF25">
    <property type="entry name" value="MYB PROTEIN"/>
    <property type="match status" value="1"/>
</dbReference>
<dbReference type="VEuPathDB" id="MicrosporidiaDB:M970_111690"/>
<keyword evidence="2" id="KW-0238">DNA-binding</keyword>
<dbReference type="GO" id="GO:0000978">
    <property type="term" value="F:RNA polymerase II cis-regulatory region sequence-specific DNA binding"/>
    <property type="evidence" value="ECO:0007669"/>
    <property type="project" value="TreeGrafter"/>
</dbReference>
<dbReference type="InterPro" id="IPR009057">
    <property type="entry name" value="Homeodomain-like_sf"/>
</dbReference>
<feature type="domain" description="Myb-like" evidence="4">
    <location>
        <begin position="67"/>
        <end position="117"/>
    </location>
</feature>
<dbReference type="SMART" id="SM00717">
    <property type="entry name" value="SANT"/>
    <property type="match status" value="2"/>
</dbReference>
<reference evidence="6" key="1">
    <citation type="journal article" date="2013" name="Eukaryot. Cell">
        <title>Extremely Reduced Levels of Heterozygosity in the Vertebrate Pathogen Encephalitozoon cuniculi.</title>
        <authorList>
            <person name="Selman M."/>
            <person name="Sak B."/>
            <person name="Kvac M."/>
            <person name="Farinelli L."/>
            <person name="Weiss L.M."/>
            <person name="Corradi N."/>
        </authorList>
    </citation>
    <scope>NUCLEOTIDE SEQUENCE</scope>
</reference>
<dbReference type="GO" id="GO:0005634">
    <property type="term" value="C:nucleus"/>
    <property type="evidence" value="ECO:0007669"/>
    <property type="project" value="TreeGrafter"/>
</dbReference>
<evidence type="ECO:0000256" key="3">
    <source>
        <dbReference type="SAM" id="MobiDB-lite"/>
    </source>
</evidence>
<dbReference type="GO" id="GO:0045944">
    <property type="term" value="P:positive regulation of transcription by RNA polymerase II"/>
    <property type="evidence" value="ECO:0007669"/>
    <property type="project" value="TreeGrafter"/>
</dbReference>
<dbReference type="SUPFAM" id="SSF46689">
    <property type="entry name" value="Homeodomain-like"/>
    <property type="match status" value="1"/>
</dbReference>
<evidence type="ECO:0000256" key="2">
    <source>
        <dbReference type="ARBA" id="ARBA00023125"/>
    </source>
</evidence>
<dbReference type="PROSITE" id="PS51294">
    <property type="entry name" value="HTH_MYB"/>
    <property type="match status" value="2"/>
</dbReference>
<dbReference type="Gene3D" id="1.10.10.60">
    <property type="entry name" value="Homeodomain-like"/>
    <property type="match status" value="2"/>
</dbReference>
<dbReference type="PROSITE" id="PS50090">
    <property type="entry name" value="MYB_LIKE"/>
    <property type="match status" value="2"/>
</dbReference>
<dbReference type="VEuPathDB" id="MicrosporidiaDB:AEWQ_111690"/>
<accession>M1KID0</accession>
<feature type="domain" description="HTH myb-type" evidence="5">
    <location>
        <begin position="72"/>
        <end position="121"/>
    </location>
</feature>
<dbReference type="AlphaFoldDB" id="M1KID0"/>
<dbReference type="Pfam" id="PF13921">
    <property type="entry name" value="Myb_DNA-bind_6"/>
    <property type="match status" value="1"/>
</dbReference>
<organism evidence="6">
    <name type="scientific">Encephalitozoon cuniculi</name>
    <name type="common">Microsporidian parasite</name>
    <dbReference type="NCBI Taxonomy" id="6035"/>
    <lineage>
        <taxon>Eukaryota</taxon>
        <taxon>Fungi</taxon>
        <taxon>Fungi incertae sedis</taxon>
        <taxon>Microsporidia</taxon>
        <taxon>Unikaryonidae</taxon>
        <taxon>Encephalitozoon</taxon>
    </lineage>
</organism>
<sequence length="208" mass="24511">MTSLDQLSLNQKNTGTKLVKGPWRHEEDERLLKLVKEFSPKNWSFIAKKLGSRVGKQCRERWHNHLNPQITKKPFTMEEEGVIIELHSKFGNRWSEIAKYLPGRTDNAIKNYWNSSIQRRSEKMRRRSMFCSIDEFHKNHDLGQGKYENNHNSSVVSPHVSMKQKTRRSSSVQNLPEYIPRPEAFDEEDFDEMDEIASQALLRICMSF</sequence>
<name>M1KID0_ENCCN</name>
<dbReference type="GO" id="GO:0000278">
    <property type="term" value="P:mitotic cell cycle"/>
    <property type="evidence" value="ECO:0007669"/>
    <property type="project" value="TreeGrafter"/>
</dbReference>
<dbReference type="EMBL" id="KC513604">
    <property type="protein sequence ID" value="AGE94961.1"/>
    <property type="molecule type" value="Genomic_DNA"/>
</dbReference>
<evidence type="ECO:0000256" key="1">
    <source>
        <dbReference type="ARBA" id="ARBA00022737"/>
    </source>
</evidence>
<feature type="region of interest" description="Disordered" evidence="3">
    <location>
        <begin position="142"/>
        <end position="177"/>
    </location>
</feature>
<dbReference type="InterPro" id="IPR017930">
    <property type="entry name" value="Myb_dom"/>
</dbReference>
<dbReference type="PANTHER" id="PTHR45614">
    <property type="entry name" value="MYB PROTEIN-RELATED"/>
    <property type="match status" value="1"/>
</dbReference>
<dbReference type="VEuPathDB" id="MicrosporidiaDB:AEWD_111690"/>
<gene>
    <name evidence="6" type="ORF">ECU11_1690</name>
</gene>
<dbReference type="CDD" id="cd00167">
    <property type="entry name" value="SANT"/>
    <property type="match status" value="2"/>
</dbReference>
<proteinExistence type="predicted"/>
<protein>
    <submittedName>
        <fullName evidence="6">Myb-related transcription factor</fullName>
    </submittedName>
</protein>
<feature type="domain" description="Myb-like" evidence="4">
    <location>
        <begin position="15"/>
        <end position="66"/>
    </location>
</feature>
<dbReference type="GO" id="GO:0000981">
    <property type="term" value="F:DNA-binding transcription factor activity, RNA polymerase II-specific"/>
    <property type="evidence" value="ECO:0007669"/>
    <property type="project" value="TreeGrafter"/>
</dbReference>
<evidence type="ECO:0000313" key="6">
    <source>
        <dbReference type="EMBL" id="AGE94961.1"/>
    </source>
</evidence>